<comment type="catalytic activity">
    <reaction evidence="1">
        <text>Random endo-hydrolysis of N-acetyl-beta-D-glucosaminide (1-&gt;4)-beta-linkages in chitin and chitodextrins.</text>
        <dbReference type="EC" id="3.2.1.14"/>
    </reaction>
</comment>
<dbReference type="Gene3D" id="3.20.20.80">
    <property type="entry name" value="Glycosidases"/>
    <property type="match status" value="1"/>
</dbReference>
<evidence type="ECO:0000259" key="3">
    <source>
        <dbReference type="PROSITE" id="PS51910"/>
    </source>
</evidence>
<comment type="caution">
    <text evidence="4">The sequence shown here is derived from an EMBL/GenBank/DDBJ whole genome shotgun (WGS) entry which is preliminary data.</text>
</comment>
<sequence length="354" mass="39528">MSKRRVVEIAFAIIVLLTSCSKDHDEPEVLKEDNSTVTLYKAPQNSKFQVVGYIPYYRDITTIPDSKLKMFDVVCYAFAEINASLLPEVQQPAKLQSLVARCKVLGVKVLLSFNGTHSYYASMTSQKATRDKFVDALEALVKQYNLDGLDNDWEYPKTADGTSTGNALLMRQLSDFCHKDKKYLLTMAITSGKYVGSTSNGILAEVFDDVDWFNVMIYDDYSETLPYINHSSFQFFQTSYAYWVTTRKMPATKFVTGLPLYGRPSGLAMSGNVLGYNLILAQGANAALDSAIVTTTAHPSPFTIYYNGTATMRKKTSYSKNLGLGGVMFWEATMDANDDRSLVRAVNDEIGRTY</sequence>
<dbReference type="GO" id="GO:0006032">
    <property type="term" value="P:chitin catabolic process"/>
    <property type="evidence" value="ECO:0007669"/>
    <property type="project" value="TreeGrafter"/>
</dbReference>
<accession>A0A170YHB9</accession>
<dbReference type="InterPro" id="IPR001223">
    <property type="entry name" value="Glyco_hydro18_cat"/>
</dbReference>
<dbReference type="Pfam" id="PF00704">
    <property type="entry name" value="Glyco_hydro_18"/>
    <property type="match status" value="1"/>
</dbReference>
<feature type="domain" description="GH18" evidence="3">
    <location>
        <begin position="48"/>
        <end position="353"/>
    </location>
</feature>
<dbReference type="GO" id="GO:0005975">
    <property type="term" value="P:carbohydrate metabolic process"/>
    <property type="evidence" value="ECO:0007669"/>
    <property type="project" value="InterPro"/>
</dbReference>
<evidence type="ECO:0000313" key="5">
    <source>
        <dbReference type="Proteomes" id="UP000076586"/>
    </source>
</evidence>
<dbReference type="GO" id="GO:0005576">
    <property type="term" value="C:extracellular region"/>
    <property type="evidence" value="ECO:0007669"/>
    <property type="project" value="TreeGrafter"/>
</dbReference>
<dbReference type="EMBL" id="BDCR01000001">
    <property type="protein sequence ID" value="GAT61808.1"/>
    <property type="molecule type" value="Genomic_DNA"/>
</dbReference>
<gene>
    <name evidence="4" type="ORF">PJIAN_1393</name>
</gene>
<dbReference type="Proteomes" id="UP000076586">
    <property type="component" value="Unassembled WGS sequence"/>
</dbReference>
<dbReference type="RefSeq" id="WP_172795555.1">
    <property type="nucleotide sequence ID" value="NZ_BDCR01000001.1"/>
</dbReference>
<protein>
    <recommendedName>
        <fullName evidence="2">chitinase</fullName>
        <ecNumber evidence="2">3.2.1.14</ecNumber>
    </recommendedName>
</protein>
<reference evidence="5" key="1">
    <citation type="submission" date="2016-04" db="EMBL/GenBank/DDBJ databases">
        <title>Draft genome sequence of Paludibacter jiangxiensis strain NM7.</title>
        <authorList>
            <person name="Qiu Y."/>
            <person name="Matsuura N."/>
            <person name="Ohashi A."/>
            <person name="Tourlousse M.D."/>
            <person name="Sekiguchi Y."/>
        </authorList>
    </citation>
    <scope>NUCLEOTIDE SEQUENCE [LARGE SCALE GENOMIC DNA]</scope>
    <source>
        <strain evidence="5">NM7</strain>
    </source>
</reference>
<dbReference type="GO" id="GO:0008843">
    <property type="term" value="F:endochitinase activity"/>
    <property type="evidence" value="ECO:0007669"/>
    <property type="project" value="UniProtKB-EC"/>
</dbReference>
<dbReference type="Gene3D" id="3.40.5.30">
    <property type="entry name" value="(Trans)glycosidases - domain 2"/>
    <property type="match status" value="1"/>
</dbReference>
<dbReference type="InterPro" id="IPR017853">
    <property type="entry name" value="GH"/>
</dbReference>
<dbReference type="PROSITE" id="PS51257">
    <property type="entry name" value="PROKAR_LIPOPROTEIN"/>
    <property type="match status" value="1"/>
</dbReference>
<dbReference type="PANTHER" id="PTHR11177">
    <property type="entry name" value="CHITINASE"/>
    <property type="match status" value="1"/>
</dbReference>
<evidence type="ECO:0000256" key="1">
    <source>
        <dbReference type="ARBA" id="ARBA00000822"/>
    </source>
</evidence>
<evidence type="ECO:0000313" key="4">
    <source>
        <dbReference type="EMBL" id="GAT61808.1"/>
    </source>
</evidence>
<dbReference type="SUPFAM" id="SSF51445">
    <property type="entry name" value="(Trans)glycosidases"/>
    <property type="match status" value="1"/>
</dbReference>
<dbReference type="EC" id="3.2.1.14" evidence="2"/>
<dbReference type="STRING" id="681398.PJIAN_1393"/>
<organism evidence="4 5">
    <name type="scientific">Paludibacter jiangxiensis</name>
    <dbReference type="NCBI Taxonomy" id="681398"/>
    <lineage>
        <taxon>Bacteria</taxon>
        <taxon>Pseudomonadati</taxon>
        <taxon>Bacteroidota</taxon>
        <taxon>Bacteroidia</taxon>
        <taxon>Bacteroidales</taxon>
        <taxon>Paludibacteraceae</taxon>
        <taxon>Paludibacter</taxon>
    </lineage>
</organism>
<keyword evidence="5" id="KW-1185">Reference proteome</keyword>
<dbReference type="PANTHER" id="PTHR11177:SF317">
    <property type="entry name" value="CHITINASE 12-RELATED"/>
    <property type="match status" value="1"/>
</dbReference>
<dbReference type="InterPro" id="IPR050314">
    <property type="entry name" value="Glycosyl_Hydrlase_18"/>
</dbReference>
<dbReference type="SMART" id="SM00636">
    <property type="entry name" value="Glyco_18"/>
    <property type="match status" value="1"/>
</dbReference>
<dbReference type="PROSITE" id="PS51910">
    <property type="entry name" value="GH18_2"/>
    <property type="match status" value="1"/>
</dbReference>
<dbReference type="AlphaFoldDB" id="A0A170YHB9"/>
<proteinExistence type="predicted"/>
<dbReference type="InterPro" id="IPR011583">
    <property type="entry name" value="Chitinase_II/V-like_cat"/>
</dbReference>
<name>A0A170YHB9_9BACT</name>
<dbReference type="GO" id="GO:0008061">
    <property type="term" value="F:chitin binding"/>
    <property type="evidence" value="ECO:0007669"/>
    <property type="project" value="InterPro"/>
</dbReference>
<evidence type="ECO:0000256" key="2">
    <source>
        <dbReference type="ARBA" id="ARBA00012729"/>
    </source>
</evidence>
<reference evidence="5" key="2">
    <citation type="journal article" date="2017" name="Genome Announc.">
        <title>Draft genome sequence of Paludibacter jiangxiensis NM7(T), a propionate-producing fermentative bacterium.</title>
        <authorList>
            <person name="Qiu Y.-L."/>
            <person name="Tourlousse D.M."/>
            <person name="Matsuura N."/>
            <person name="Ohashi A."/>
            <person name="Sekiguchi Y."/>
        </authorList>
    </citation>
    <scope>NUCLEOTIDE SEQUENCE [LARGE SCALE GENOMIC DNA]</scope>
    <source>
        <strain evidence="5">NM7</strain>
    </source>
</reference>